<evidence type="ECO:0000313" key="6">
    <source>
        <dbReference type="Proteomes" id="UP000030401"/>
    </source>
</evidence>
<sequence>MDNKKEKIIHSAINVFQQKGIERTKVSDIVKGAGIAQGTFYLYFPSKLAVMPSIAEVMVNKLVQTMEQEVDREQTFTNQLKQVVDIVFQITNDYRDIYALMFAGLASSDYLKEWETIYEPYYAWMSEFLQQSKASSVLRANMDTEANAKLLIGLIESAAEQSYLYDQQEEDKATQKKKEVTEFAIHALGN</sequence>
<evidence type="ECO:0000313" key="5">
    <source>
        <dbReference type="EMBL" id="KGX87005.1"/>
    </source>
</evidence>
<evidence type="ECO:0000259" key="4">
    <source>
        <dbReference type="PROSITE" id="PS50977"/>
    </source>
</evidence>
<accession>A0A0A5G7F6</accession>
<dbReference type="PRINTS" id="PR00455">
    <property type="entry name" value="HTHTETR"/>
</dbReference>
<dbReference type="InterPro" id="IPR009057">
    <property type="entry name" value="Homeodomain-like_sf"/>
</dbReference>
<dbReference type="RefSeq" id="WP_036833795.1">
    <property type="nucleotide sequence ID" value="NZ_AVPG01000009.1"/>
</dbReference>
<gene>
    <name evidence="5" type="ORF">N784_02465</name>
</gene>
<proteinExistence type="predicted"/>
<dbReference type="PROSITE" id="PS50977">
    <property type="entry name" value="HTH_TETR_2"/>
    <property type="match status" value="1"/>
</dbReference>
<dbReference type="Gene3D" id="1.10.357.10">
    <property type="entry name" value="Tetracycline Repressor, domain 2"/>
    <property type="match status" value="1"/>
</dbReference>
<dbReference type="PANTHER" id="PTHR43479:SF8">
    <property type="entry name" value="TRANSCRIPTIONAL REGULATOR, TETR FAMILY"/>
    <property type="match status" value="1"/>
</dbReference>
<dbReference type="InterPro" id="IPR001647">
    <property type="entry name" value="HTH_TetR"/>
</dbReference>
<dbReference type="SUPFAM" id="SSF48498">
    <property type="entry name" value="Tetracyclin repressor-like, C-terminal domain"/>
    <property type="match status" value="1"/>
</dbReference>
<organism evidence="5 6">
    <name type="scientific">Pontibacillus litoralis JSM 072002</name>
    <dbReference type="NCBI Taxonomy" id="1385512"/>
    <lineage>
        <taxon>Bacteria</taxon>
        <taxon>Bacillati</taxon>
        <taxon>Bacillota</taxon>
        <taxon>Bacilli</taxon>
        <taxon>Bacillales</taxon>
        <taxon>Bacillaceae</taxon>
        <taxon>Pontibacillus</taxon>
    </lineage>
</organism>
<evidence type="ECO:0000256" key="3">
    <source>
        <dbReference type="PROSITE-ProRule" id="PRU00335"/>
    </source>
</evidence>
<evidence type="ECO:0000256" key="1">
    <source>
        <dbReference type="ARBA" id="ARBA00022491"/>
    </source>
</evidence>
<dbReference type="STRING" id="1385512.N784_02465"/>
<reference evidence="5 6" key="1">
    <citation type="submission" date="2013-08" db="EMBL/GenBank/DDBJ databases">
        <authorList>
            <person name="Huang J."/>
            <person name="Wang G."/>
        </authorList>
    </citation>
    <scope>NUCLEOTIDE SEQUENCE [LARGE SCALE GENOMIC DNA]</scope>
    <source>
        <strain evidence="5 6">JSM 072002</strain>
    </source>
</reference>
<keyword evidence="6" id="KW-1185">Reference proteome</keyword>
<dbReference type="Proteomes" id="UP000030401">
    <property type="component" value="Unassembled WGS sequence"/>
</dbReference>
<keyword evidence="1" id="KW-0678">Repressor</keyword>
<feature type="DNA-binding region" description="H-T-H motif" evidence="3">
    <location>
        <begin position="25"/>
        <end position="44"/>
    </location>
</feature>
<dbReference type="Pfam" id="PF17934">
    <property type="entry name" value="TetR_C_26"/>
    <property type="match status" value="1"/>
</dbReference>
<dbReference type="eggNOG" id="COG1309">
    <property type="taxonomic scope" value="Bacteria"/>
</dbReference>
<dbReference type="InterPro" id="IPR036271">
    <property type="entry name" value="Tet_transcr_reg_TetR-rel_C_sf"/>
</dbReference>
<dbReference type="OrthoDB" id="9812484at2"/>
<feature type="domain" description="HTH tetR-type" evidence="4">
    <location>
        <begin position="2"/>
        <end position="62"/>
    </location>
</feature>
<dbReference type="PANTHER" id="PTHR43479">
    <property type="entry name" value="ACREF/ENVCD OPERON REPRESSOR-RELATED"/>
    <property type="match status" value="1"/>
</dbReference>
<keyword evidence="2 3" id="KW-0238">DNA-binding</keyword>
<dbReference type="InterPro" id="IPR050624">
    <property type="entry name" value="HTH-type_Tx_Regulator"/>
</dbReference>
<name>A0A0A5G7F6_9BACI</name>
<protein>
    <submittedName>
        <fullName evidence="5">TetR family transcriptional regulator</fullName>
    </submittedName>
</protein>
<comment type="caution">
    <text evidence="5">The sequence shown here is derived from an EMBL/GenBank/DDBJ whole genome shotgun (WGS) entry which is preliminary data.</text>
</comment>
<dbReference type="GO" id="GO:0003677">
    <property type="term" value="F:DNA binding"/>
    <property type="evidence" value="ECO:0007669"/>
    <property type="project" value="UniProtKB-UniRule"/>
</dbReference>
<dbReference type="InterPro" id="IPR041603">
    <property type="entry name" value="YvdT_C"/>
</dbReference>
<dbReference type="EMBL" id="AVPG01000009">
    <property type="protein sequence ID" value="KGX87005.1"/>
    <property type="molecule type" value="Genomic_DNA"/>
</dbReference>
<dbReference type="SUPFAM" id="SSF46689">
    <property type="entry name" value="Homeodomain-like"/>
    <property type="match status" value="1"/>
</dbReference>
<dbReference type="AlphaFoldDB" id="A0A0A5G7F6"/>
<dbReference type="Pfam" id="PF00440">
    <property type="entry name" value="TetR_N"/>
    <property type="match status" value="1"/>
</dbReference>
<evidence type="ECO:0000256" key="2">
    <source>
        <dbReference type="ARBA" id="ARBA00023125"/>
    </source>
</evidence>